<accession>A0A164MWW0</accession>
<dbReference type="Gene3D" id="3.10.10.10">
    <property type="entry name" value="HIV Type 1 Reverse Transcriptase, subunit A, domain 1"/>
    <property type="match status" value="1"/>
</dbReference>
<dbReference type="SUPFAM" id="SSF56672">
    <property type="entry name" value="DNA/RNA polymerases"/>
    <property type="match status" value="1"/>
</dbReference>
<name>A0A164MWW0_9CRUS</name>
<dbReference type="EMBL" id="LRGB01002925">
    <property type="protein sequence ID" value="KZS05440.1"/>
    <property type="molecule type" value="Genomic_DNA"/>
</dbReference>
<dbReference type="Proteomes" id="UP000076858">
    <property type="component" value="Unassembled WGS sequence"/>
</dbReference>
<protein>
    <recommendedName>
        <fullName evidence="4">Retrotransposon gag domain-containing protein</fullName>
    </recommendedName>
</protein>
<proteinExistence type="predicted"/>
<dbReference type="InterPro" id="IPR043502">
    <property type="entry name" value="DNA/RNA_pol_sf"/>
</dbReference>
<gene>
    <name evidence="2" type="ORF">APZ42_031354</name>
</gene>
<dbReference type="AlphaFoldDB" id="A0A164MWW0"/>
<evidence type="ECO:0000313" key="2">
    <source>
        <dbReference type="EMBL" id="KZS05440.1"/>
    </source>
</evidence>
<dbReference type="PANTHER" id="PTHR33194">
    <property type="entry name" value="ZINC KNUCKLE DOMAINCONTAINING PROTEIN"/>
    <property type="match status" value="1"/>
</dbReference>
<dbReference type="GO" id="GO:0071897">
    <property type="term" value="P:DNA biosynthetic process"/>
    <property type="evidence" value="ECO:0007669"/>
    <property type="project" value="UniProtKB-ARBA"/>
</dbReference>
<evidence type="ECO:0008006" key="4">
    <source>
        <dbReference type="Google" id="ProtNLM"/>
    </source>
</evidence>
<sequence length="484" mass="54397">MGKTKDHIELSLEGAAGKWYACIEASGNLPAAWSDAQGPPVVAGVKSALFAQFTPVNYVQHNEVKLHGRKQGIEESTLEYYYDVLDLCRRVDPHKLWILKPTNSNEFLQEVKRFQEMTDRGMQDEWALGVMGRQERPKNSPAGQQDASVATRLDKIENIFEELMKKRDNFNQGRNINRGRDPKATPNWTPDGKPIYFMCRQQGHLKQNFQIPMENRQGNGNGGNNRATGDTQKTNPTFLGLLRKESGLSFPLLCIDIETPELVSRVERMIPARSSVVVEIELTSGIPGKNGAMIEVSTSVLEWKCVSTGQLLVADCETFNQVLVTNFSDRNQWVPRNMVLETLEEITLAEEGTDNEGKVVALAALEAPKWSREVFGKYVSKEIGVESHDKIVRVLQDFEDCFAGKNDTLGVCNVAEHAIETGYFRPIRQSPYSSAWKERELMQTLFQEMEDARVIEKCNGPWSSPVVLVRKRTGPGGSVWITES</sequence>
<evidence type="ECO:0000313" key="3">
    <source>
        <dbReference type="Proteomes" id="UP000076858"/>
    </source>
</evidence>
<feature type="region of interest" description="Disordered" evidence="1">
    <location>
        <begin position="171"/>
        <end position="190"/>
    </location>
</feature>
<evidence type="ECO:0000256" key="1">
    <source>
        <dbReference type="SAM" id="MobiDB-lite"/>
    </source>
</evidence>
<comment type="caution">
    <text evidence="2">The sequence shown here is derived from an EMBL/GenBank/DDBJ whole genome shotgun (WGS) entry which is preliminary data.</text>
</comment>
<keyword evidence="3" id="KW-1185">Reference proteome</keyword>
<reference evidence="2 3" key="1">
    <citation type="submission" date="2016-03" db="EMBL/GenBank/DDBJ databases">
        <title>EvidentialGene: Evidence-directed Construction of Genes on Genomes.</title>
        <authorList>
            <person name="Gilbert D.G."/>
            <person name="Choi J.-H."/>
            <person name="Mockaitis K."/>
            <person name="Colbourne J."/>
            <person name="Pfrender M."/>
        </authorList>
    </citation>
    <scope>NUCLEOTIDE SEQUENCE [LARGE SCALE GENOMIC DNA]</scope>
    <source>
        <strain evidence="2 3">Xinb3</strain>
        <tissue evidence="2">Complete organism</tissue>
    </source>
</reference>
<dbReference type="PANTHER" id="PTHR33194:SF4">
    <property type="entry name" value="CCHC-TYPE DOMAIN-CONTAINING PROTEIN"/>
    <property type="match status" value="1"/>
</dbReference>
<organism evidence="2 3">
    <name type="scientific">Daphnia magna</name>
    <dbReference type="NCBI Taxonomy" id="35525"/>
    <lineage>
        <taxon>Eukaryota</taxon>
        <taxon>Metazoa</taxon>
        <taxon>Ecdysozoa</taxon>
        <taxon>Arthropoda</taxon>
        <taxon>Crustacea</taxon>
        <taxon>Branchiopoda</taxon>
        <taxon>Diplostraca</taxon>
        <taxon>Cladocera</taxon>
        <taxon>Anomopoda</taxon>
        <taxon>Daphniidae</taxon>
        <taxon>Daphnia</taxon>
    </lineage>
</organism>